<accession>A0A291GNZ0</accession>
<keyword evidence="1" id="KW-0812">Transmembrane</keyword>
<feature type="transmembrane region" description="Helical" evidence="1">
    <location>
        <begin position="122"/>
        <end position="140"/>
    </location>
</feature>
<keyword evidence="3" id="KW-1185">Reference proteome</keyword>
<sequence length="303" mass="32155">MPWMLLWTLLWPTLASILLGAAAWSVNRRGARPVLVGRVPTAAMAGVAVLVMAVHPLLGAAPLWIDAPSALWRSLIDWRFALPLVLGLLVLIPFAVVRPRSSTPTGARLAPRTWRSFLSTRWLGALLGVLALIVGLTFAAGMASQPNDAGEYAMYIVDVGPGAIGATIYGWHYSLVPSVLWVLLCAATWWTLSRIARPPLATAQAADVTERRLRSTNAVRVALGALLLHLESILHSLANTSRVSGSFVSGERLPFSASTPFSALTGPLDVLAQVAGILGLALWVFTLLTAVPAPSASRVSVPS</sequence>
<dbReference type="Proteomes" id="UP000218165">
    <property type="component" value="Chromosome"/>
</dbReference>
<dbReference type="RefSeq" id="WP_096803069.1">
    <property type="nucleotide sequence ID" value="NZ_CP023563.1"/>
</dbReference>
<evidence type="ECO:0000256" key="1">
    <source>
        <dbReference type="SAM" id="Phobius"/>
    </source>
</evidence>
<evidence type="ECO:0000313" key="2">
    <source>
        <dbReference type="EMBL" id="ATG51951.1"/>
    </source>
</evidence>
<dbReference type="AlphaFoldDB" id="A0A291GNZ0"/>
<feature type="transmembrane region" description="Helical" evidence="1">
    <location>
        <begin position="270"/>
        <end position="291"/>
    </location>
</feature>
<proteinExistence type="predicted"/>
<evidence type="ECO:0000313" key="3">
    <source>
        <dbReference type="Proteomes" id="UP000218165"/>
    </source>
</evidence>
<organism evidence="2 3">
    <name type="scientific">Brachybacterium vulturis</name>
    <dbReference type="NCBI Taxonomy" id="2017484"/>
    <lineage>
        <taxon>Bacteria</taxon>
        <taxon>Bacillati</taxon>
        <taxon>Actinomycetota</taxon>
        <taxon>Actinomycetes</taxon>
        <taxon>Micrococcales</taxon>
        <taxon>Dermabacteraceae</taxon>
        <taxon>Brachybacterium</taxon>
    </lineage>
</organism>
<feature type="transmembrane region" description="Helical" evidence="1">
    <location>
        <begin position="76"/>
        <end position="96"/>
    </location>
</feature>
<feature type="transmembrane region" description="Helical" evidence="1">
    <location>
        <begin position="41"/>
        <end position="64"/>
    </location>
</feature>
<reference evidence="3" key="1">
    <citation type="submission" date="2017-09" db="EMBL/GenBank/DDBJ databases">
        <title>Brachybacterium sp. VM2412.</title>
        <authorList>
            <person name="Tak E.J."/>
            <person name="Bae J.-W."/>
        </authorList>
    </citation>
    <scope>NUCLEOTIDE SEQUENCE [LARGE SCALE GENOMIC DNA]</scope>
    <source>
        <strain evidence="3">VM2412</strain>
    </source>
</reference>
<keyword evidence="1" id="KW-1133">Transmembrane helix</keyword>
<keyword evidence="1" id="KW-0472">Membrane</keyword>
<name>A0A291GNZ0_9MICO</name>
<dbReference type="OrthoDB" id="5117223at2"/>
<gene>
    <name evidence="2" type="ORF">CFK38_10805</name>
</gene>
<dbReference type="KEGG" id="brz:CFK38_10805"/>
<protein>
    <submittedName>
        <fullName evidence="2">Uncharacterized protein</fullName>
    </submittedName>
</protein>
<dbReference type="EMBL" id="CP023563">
    <property type="protein sequence ID" value="ATG51951.1"/>
    <property type="molecule type" value="Genomic_DNA"/>
</dbReference>